<dbReference type="AlphaFoldDB" id="A0A0V0YTU4"/>
<keyword evidence="2" id="KW-1185">Reference proteome</keyword>
<organism evidence="1 2">
    <name type="scientific">Trichinella britovi</name>
    <name type="common">Parasitic roundworm</name>
    <dbReference type="NCBI Taxonomy" id="45882"/>
    <lineage>
        <taxon>Eukaryota</taxon>
        <taxon>Metazoa</taxon>
        <taxon>Ecdysozoa</taxon>
        <taxon>Nematoda</taxon>
        <taxon>Enoplea</taxon>
        <taxon>Dorylaimia</taxon>
        <taxon>Trichinellida</taxon>
        <taxon>Trichinellidae</taxon>
        <taxon>Trichinella</taxon>
    </lineage>
</organism>
<accession>A0A0V0YTU4</accession>
<evidence type="ECO:0000313" key="2">
    <source>
        <dbReference type="Proteomes" id="UP000054653"/>
    </source>
</evidence>
<name>A0A0V0YTU4_TRIBR</name>
<evidence type="ECO:0000313" key="1">
    <source>
        <dbReference type="EMBL" id="KRY03781.1"/>
    </source>
</evidence>
<sequence length="32" mass="3548">MPSFKHNSTDIQKAELLTSGDTVRRFAAITVL</sequence>
<gene>
    <name evidence="1" type="ORF">T03_14214</name>
</gene>
<comment type="caution">
    <text evidence="1">The sequence shown here is derived from an EMBL/GenBank/DDBJ whole genome shotgun (WGS) entry which is preliminary data.</text>
</comment>
<protein>
    <submittedName>
        <fullName evidence="1">Uncharacterized protein</fullName>
    </submittedName>
</protein>
<proteinExistence type="predicted"/>
<dbReference type="Proteomes" id="UP000054653">
    <property type="component" value="Unassembled WGS sequence"/>
</dbReference>
<reference evidence="1 2" key="1">
    <citation type="submission" date="2015-01" db="EMBL/GenBank/DDBJ databases">
        <title>Evolution of Trichinella species and genotypes.</title>
        <authorList>
            <person name="Korhonen P.K."/>
            <person name="Edoardo P."/>
            <person name="Giuseppe L.R."/>
            <person name="Gasser R.B."/>
        </authorList>
    </citation>
    <scope>NUCLEOTIDE SEQUENCE [LARGE SCALE GENOMIC DNA]</scope>
    <source>
        <strain evidence="1">ISS120</strain>
    </source>
</reference>
<dbReference type="EMBL" id="JYDI01006198">
    <property type="protein sequence ID" value="KRY03781.1"/>
    <property type="molecule type" value="Genomic_DNA"/>
</dbReference>